<evidence type="ECO:0000259" key="1">
    <source>
        <dbReference type="PROSITE" id="PS50106"/>
    </source>
</evidence>
<reference evidence="2" key="1">
    <citation type="submission" date="2018-11" db="EMBL/GenBank/DDBJ databases">
        <title>Henneguya salminicola genome and transcriptome.</title>
        <authorList>
            <person name="Yahalomi D."/>
            <person name="Atkinson S.D."/>
            <person name="Neuhof M."/>
            <person name="Chang E.S."/>
            <person name="Philippe H."/>
            <person name="Cartwright P."/>
            <person name="Bartholomew J.L."/>
            <person name="Huchon D."/>
        </authorList>
    </citation>
    <scope>NUCLEOTIDE SEQUENCE</scope>
    <source>
        <strain evidence="2">Hz1</strain>
        <tissue evidence="2">Whole</tissue>
    </source>
</reference>
<protein>
    <submittedName>
        <fullName evidence="2">PRKCA-binding protein (Trinotate prediction)</fullName>
    </submittedName>
</protein>
<accession>A0A6G3MKE6</accession>
<evidence type="ECO:0000313" key="2">
    <source>
        <dbReference type="EMBL" id="NDJ94487.1"/>
    </source>
</evidence>
<dbReference type="AlphaFoldDB" id="A0A6G3MKE6"/>
<dbReference type="PROSITE" id="PS50106">
    <property type="entry name" value="PDZ"/>
    <property type="match status" value="1"/>
</dbReference>
<feature type="domain" description="PDZ" evidence="1">
    <location>
        <begin position="16"/>
        <end position="86"/>
    </location>
</feature>
<sequence length="106" mass="11913">MIRKLDERLKNFRTGCVVLEKDSKNLIGISIGGGAPHCPVLYLVQVFENGPAYNSGALQPGDEITSINGCHCRGWSRTDLAKYIQSIQAIFIPYSIEFNYCWLFKI</sequence>
<dbReference type="InterPro" id="IPR036034">
    <property type="entry name" value="PDZ_sf"/>
</dbReference>
<proteinExistence type="predicted"/>
<name>A0A6G3MKE6_HENSL</name>
<dbReference type="OrthoDB" id="5917245at2759"/>
<organism evidence="2">
    <name type="scientific">Henneguya salminicola</name>
    <name type="common">Myxosporean</name>
    <dbReference type="NCBI Taxonomy" id="69463"/>
    <lineage>
        <taxon>Eukaryota</taxon>
        <taxon>Metazoa</taxon>
        <taxon>Cnidaria</taxon>
        <taxon>Myxozoa</taxon>
        <taxon>Myxosporea</taxon>
        <taxon>Bivalvulida</taxon>
        <taxon>Platysporina</taxon>
        <taxon>Myxobolidae</taxon>
        <taxon>Henneguya</taxon>
    </lineage>
</organism>
<dbReference type="EMBL" id="GHBP01009006">
    <property type="protein sequence ID" value="NDJ94487.1"/>
    <property type="molecule type" value="Transcribed_RNA"/>
</dbReference>
<dbReference type="SUPFAM" id="SSF50156">
    <property type="entry name" value="PDZ domain-like"/>
    <property type="match status" value="1"/>
</dbReference>
<dbReference type="SMART" id="SM00228">
    <property type="entry name" value="PDZ"/>
    <property type="match status" value="1"/>
</dbReference>
<dbReference type="Pfam" id="PF00595">
    <property type="entry name" value="PDZ"/>
    <property type="match status" value="1"/>
</dbReference>
<dbReference type="Gene3D" id="2.30.42.10">
    <property type="match status" value="1"/>
</dbReference>
<dbReference type="InterPro" id="IPR001478">
    <property type="entry name" value="PDZ"/>
</dbReference>